<dbReference type="PROSITE" id="PS00463">
    <property type="entry name" value="ZN2_CY6_FUNGAL_1"/>
    <property type="match status" value="1"/>
</dbReference>
<dbReference type="GO" id="GO:0000976">
    <property type="term" value="F:transcription cis-regulatory region binding"/>
    <property type="evidence" value="ECO:0007669"/>
    <property type="project" value="TreeGrafter"/>
</dbReference>
<dbReference type="PANTHER" id="PTHR37534">
    <property type="entry name" value="TRANSCRIPTIONAL ACTIVATOR PROTEIN UGA3"/>
    <property type="match status" value="1"/>
</dbReference>
<sequence>MSDSQPVSRRRVKTRNGCLRCKQRRIKCDETLPVCIQCTRKGFECPGYKRPLKWSSKYEVGKSGNNSAAPKSSERVLQRTGPIQPVEPNLFEFTVSDGATHSLSVQEDVQSAQNETAASPDPVFISAANSLPSNDIWTPSSLLSDGCGDSWTRTFIAQRTLSTPQDDDTALLWHYFSNVCPVNSCFDSQKNFLRVEVGSLISSRPLIHYCVLSMSAAHLTTKQRNMVTITLRHRTSALSCLKAKLTKGFLIPKINNGSPLDDIAEILLGSILLGMTEGWHDPTQLGVTHLHGARSLFQKWITTVSACCPRTRNTITGIMSYWEAVTSFVHNQCLDSISYLMPYSLEDERCDIYVNPWTGICTPLFIHLAQVGILTRQRSLARQLSVGWGHVGPDMLEQARAIETALLSYKILSTDRIEDTVDSRTPVDHLQRIARVYRLVGLLQLYMTFPELHGGPFVDSNLNHRILSLATNVLTTIGVLPPTSGVYCVLTIPLIIAGSALQLPCFSSDAPASILQQDTYLFWRNFVRERIKTVQGIVGLAVIGRAQKILDRVWFLADVRRAAEGPGQKWEYIQWTEVMSSEKLESIFG</sequence>
<dbReference type="RefSeq" id="XP_025478919.1">
    <property type="nucleotide sequence ID" value="XM_025628971.1"/>
</dbReference>
<dbReference type="GO" id="GO:0005634">
    <property type="term" value="C:nucleus"/>
    <property type="evidence" value="ECO:0007669"/>
    <property type="project" value="UniProtKB-SubCell"/>
</dbReference>
<evidence type="ECO:0000313" key="8">
    <source>
        <dbReference type="Proteomes" id="UP000247647"/>
    </source>
</evidence>
<dbReference type="GO" id="GO:0045944">
    <property type="term" value="P:positive regulation of transcription by RNA polymerase II"/>
    <property type="evidence" value="ECO:0007669"/>
    <property type="project" value="TreeGrafter"/>
</dbReference>
<dbReference type="OrthoDB" id="39175at2759"/>
<dbReference type="SUPFAM" id="SSF57701">
    <property type="entry name" value="Zn2/Cys6 DNA-binding domain"/>
    <property type="match status" value="1"/>
</dbReference>
<comment type="subcellular location">
    <subcellularLocation>
        <location evidence="1">Nucleus</location>
    </subcellularLocation>
</comment>
<organism evidence="7 8">
    <name type="scientific">Aspergillus neoniger (strain CBS 115656)</name>
    <dbReference type="NCBI Taxonomy" id="1448310"/>
    <lineage>
        <taxon>Eukaryota</taxon>
        <taxon>Fungi</taxon>
        <taxon>Dikarya</taxon>
        <taxon>Ascomycota</taxon>
        <taxon>Pezizomycotina</taxon>
        <taxon>Eurotiomycetes</taxon>
        <taxon>Eurotiomycetidae</taxon>
        <taxon>Eurotiales</taxon>
        <taxon>Aspergillaceae</taxon>
        <taxon>Aspergillus</taxon>
        <taxon>Aspergillus subgen. Circumdati</taxon>
    </lineage>
</organism>
<dbReference type="InterPro" id="IPR021858">
    <property type="entry name" value="Fun_TF"/>
</dbReference>
<dbReference type="EMBL" id="KZ821463">
    <property type="protein sequence ID" value="PYH33441.1"/>
    <property type="molecule type" value="Genomic_DNA"/>
</dbReference>
<keyword evidence="8" id="KW-1185">Reference proteome</keyword>
<keyword evidence="2" id="KW-0805">Transcription regulation</keyword>
<dbReference type="GO" id="GO:0000981">
    <property type="term" value="F:DNA-binding transcription factor activity, RNA polymerase II-specific"/>
    <property type="evidence" value="ECO:0007669"/>
    <property type="project" value="InterPro"/>
</dbReference>
<evidence type="ECO:0000256" key="5">
    <source>
        <dbReference type="ARBA" id="ARBA00023242"/>
    </source>
</evidence>
<dbReference type="CDD" id="cd00067">
    <property type="entry name" value="GAL4"/>
    <property type="match status" value="1"/>
</dbReference>
<dbReference type="Proteomes" id="UP000247647">
    <property type="component" value="Unassembled WGS sequence"/>
</dbReference>
<accession>A0A318YG28</accession>
<gene>
    <name evidence="7" type="ORF">BO87DRAFT_459621</name>
</gene>
<evidence type="ECO:0000256" key="4">
    <source>
        <dbReference type="ARBA" id="ARBA00023163"/>
    </source>
</evidence>
<protein>
    <recommendedName>
        <fullName evidence="6">Zn(2)-C6 fungal-type domain-containing protein</fullName>
    </recommendedName>
</protein>
<evidence type="ECO:0000256" key="3">
    <source>
        <dbReference type="ARBA" id="ARBA00023125"/>
    </source>
</evidence>
<dbReference type="InterPro" id="IPR001138">
    <property type="entry name" value="Zn2Cys6_DnaBD"/>
</dbReference>
<proteinExistence type="predicted"/>
<dbReference type="PANTHER" id="PTHR37534:SF44">
    <property type="entry name" value="ZN(II)2CYS6 TRANSCRIPTION FACTOR (EUROFUNG)"/>
    <property type="match status" value="1"/>
</dbReference>
<name>A0A318YG28_ASPNB</name>
<dbReference type="Pfam" id="PF11951">
    <property type="entry name" value="Fungal_trans_2"/>
    <property type="match status" value="1"/>
</dbReference>
<dbReference type="GO" id="GO:0008270">
    <property type="term" value="F:zinc ion binding"/>
    <property type="evidence" value="ECO:0007669"/>
    <property type="project" value="InterPro"/>
</dbReference>
<dbReference type="GeneID" id="37131427"/>
<dbReference type="InterPro" id="IPR036864">
    <property type="entry name" value="Zn2-C6_fun-type_DNA-bd_sf"/>
</dbReference>
<keyword evidence="5" id="KW-0539">Nucleus</keyword>
<dbReference type="AlphaFoldDB" id="A0A318YG28"/>
<dbReference type="SMART" id="SM00066">
    <property type="entry name" value="GAL4"/>
    <property type="match status" value="1"/>
</dbReference>
<feature type="domain" description="Zn(2)-C6 fungal-type" evidence="6">
    <location>
        <begin position="17"/>
        <end position="45"/>
    </location>
</feature>
<reference evidence="7" key="1">
    <citation type="submission" date="2016-12" db="EMBL/GenBank/DDBJ databases">
        <title>The genomes of Aspergillus section Nigri reveals drivers in fungal speciation.</title>
        <authorList>
            <consortium name="DOE Joint Genome Institute"/>
            <person name="Vesth T.C."/>
            <person name="Nybo J."/>
            <person name="Theobald S."/>
            <person name="Brandl J."/>
            <person name="Frisvad J.C."/>
            <person name="Nielsen K.F."/>
            <person name="Lyhne E.K."/>
            <person name="Kogle M.E."/>
            <person name="Kuo A."/>
            <person name="Riley R."/>
            <person name="Clum A."/>
            <person name="Nolan M."/>
            <person name="Lipzen A."/>
            <person name="Salamov A."/>
            <person name="Henrissat B."/>
            <person name="Wiebenga A."/>
            <person name="De Vries R.P."/>
            <person name="Grigoriev I.V."/>
            <person name="Mortensen U.H."/>
            <person name="Andersen M.R."/>
            <person name="Baker S.E."/>
        </authorList>
    </citation>
    <scope>NUCLEOTIDE SEQUENCE [LARGE SCALE GENOMIC DNA]</scope>
    <source>
        <strain evidence="7">CBS 115656</strain>
    </source>
</reference>
<dbReference type="Pfam" id="PF00172">
    <property type="entry name" value="Zn_clus"/>
    <property type="match status" value="1"/>
</dbReference>
<keyword evidence="4" id="KW-0804">Transcription</keyword>
<evidence type="ECO:0000256" key="1">
    <source>
        <dbReference type="ARBA" id="ARBA00004123"/>
    </source>
</evidence>
<keyword evidence="3" id="KW-0238">DNA-binding</keyword>
<evidence type="ECO:0000313" key="7">
    <source>
        <dbReference type="EMBL" id="PYH33441.1"/>
    </source>
</evidence>
<evidence type="ECO:0000256" key="2">
    <source>
        <dbReference type="ARBA" id="ARBA00023015"/>
    </source>
</evidence>
<evidence type="ECO:0000259" key="6">
    <source>
        <dbReference type="PROSITE" id="PS50048"/>
    </source>
</evidence>
<dbReference type="Gene3D" id="4.10.240.10">
    <property type="entry name" value="Zn(2)-C6 fungal-type DNA-binding domain"/>
    <property type="match status" value="1"/>
</dbReference>
<dbReference type="PROSITE" id="PS50048">
    <property type="entry name" value="ZN2_CY6_FUNGAL_2"/>
    <property type="match status" value="1"/>
</dbReference>